<dbReference type="KEGG" id="ccp:CHC_T00007150001"/>
<reference evidence="2" key="1">
    <citation type="journal article" date="2013" name="Proc. Natl. Acad. Sci. U.S.A.">
        <title>Genome structure and metabolic features in the red seaweed Chondrus crispus shed light on evolution of the Archaeplastida.</title>
        <authorList>
            <person name="Collen J."/>
            <person name="Porcel B."/>
            <person name="Carre W."/>
            <person name="Ball S.G."/>
            <person name="Chaparro C."/>
            <person name="Tonon T."/>
            <person name="Barbeyron T."/>
            <person name="Michel G."/>
            <person name="Noel B."/>
            <person name="Valentin K."/>
            <person name="Elias M."/>
            <person name="Artiguenave F."/>
            <person name="Arun A."/>
            <person name="Aury J.M."/>
            <person name="Barbosa-Neto J.F."/>
            <person name="Bothwell J.H."/>
            <person name="Bouget F.Y."/>
            <person name="Brillet L."/>
            <person name="Cabello-Hurtado F."/>
            <person name="Capella-Gutierrez S."/>
            <person name="Charrier B."/>
            <person name="Cladiere L."/>
            <person name="Cock J.M."/>
            <person name="Coelho S.M."/>
            <person name="Colleoni C."/>
            <person name="Czjzek M."/>
            <person name="Da Silva C."/>
            <person name="Delage L."/>
            <person name="Denoeud F."/>
            <person name="Deschamps P."/>
            <person name="Dittami S.M."/>
            <person name="Gabaldon T."/>
            <person name="Gachon C.M."/>
            <person name="Groisillier A."/>
            <person name="Herve C."/>
            <person name="Jabbari K."/>
            <person name="Katinka M."/>
            <person name="Kloareg B."/>
            <person name="Kowalczyk N."/>
            <person name="Labadie K."/>
            <person name="Leblanc C."/>
            <person name="Lopez P.J."/>
            <person name="McLachlan D.H."/>
            <person name="Meslet-Cladiere L."/>
            <person name="Moustafa A."/>
            <person name="Nehr Z."/>
            <person name="Nyvall Collen P."/>
            <person name="Panaud O."/>
            <person name="Partensky F."/>
            <person name="Poulain J."/>
            <person name="Rensing S.A."/>
            <person name="Rousvoal S."/>
            <person name="Samson G."/>
            <person name="Symeonidi A."/>
            <person name="Weissenbach J."/>
            <person name="Zambounis A."/>
            <person name="Wincker P."/>
            <person name="Boyen C."/>
        </authorList>
    </citation>
    <scope>NUCLEOTIDE SEQUENCE [LARGE SCALE GENOMIC DNA]</scope>
    <source>
        <strain evidence="2">cv. Stackhouse</strain>
    </source>
</reference>
<dbReference type="InterPro" id="IPR027246">
    <property type="entry name" value="Porin_Euk/Tom40"/>
</dbReference>
<evidence type="ECO:0000313" key="2">
    <source>
        <dbReference type="Proteomes" id="UP000012073"/>
    </source>
</evidence>
<sequence>MVKLYKDLGKTAKKLLNDDYIYGDKKVEIKTKTTNGITYTTKAKQSQDVKDGLSGDLSCKYNVSGTTMTTEIFTSGRLSHKVELDKTGVKGLKFTALGGLGQKQSLLATTEYVHPHMSVVTAVNCLGSQSISTAAAVGLHGVTAGVKGDFNIEDKQLKNVDGVLNYSNGKEHEATCYLLNNRSMAKFAYSHLVSDDFSVAAEFEYNISADTKKLTMGTKYEVDPETTVKMKIDSAGAVSLSYIQEIRKSTTLTLCSQFDARHLDKPSHKFGLALVME</sequence>
<dbReference type="OrthoDB" id="7827681at2759"/>
<dbReference type="EMBL" id="HG002162">
    <property type="protein sequence ID" value="CDF40360.1"/>
    <property type="molecule type" value="Genomic_DNA"/>
</dbReference>
<dbReference type="GO" id="GO:0008308">
    <property type="term" value="F:voltage-gated monoatomic anion channel activity"/>
    <property type="evidence" value="ECO:0007669"/>
    <property type="project" value="InterPro"/>
</dbReference>
<evidence type="ECO:0000313" key="1">
    <source>
        <dbReference type="EMBL" id="CDF40360.1"/>
    </source>
</evidence>
<dbReference type="RefSeq" id="XP_005710654.1">
    <property type="nucleotide sequence ID" value="XM_005710597.1"/>
</dbReference>
<dbReference type="PANTHER" id="PTHR11743:SF70">
    <property type="entry name" value="GH26960P-RELATED"/>
    <property type="match status" value="1"/>
</dbReference>
<protein>
    <recommendedName>
        <fullName evidence="3">Voltage-dependent anion-selective channel protein</fullName>
    </recommendedName>
</protein>
<gene>
    <name evidence="1" type="ORF">CHC_T00007150001</name>
</gene>
<dbReference type="InterPro" id="IPR023614">
    <property type="entry name" value="Porin_dom_sf"/>
</dbReference>
<dbReference type="Gramene" id="CDF40360">
    <property type="protein sequence ID" value="CDF40360"/>
    <property type="gene ID" value="CHC_T00007150001"/>
</dbReference>
<organism evidence="1 2">
    <name type="scientific">Chondrus crispus</name>
    <name type="common">Carrageen Irish moss</name>
    <name type="synonym">Polymorpha crispa</name>
    <dbReference type="NCBI Taxonomy" id="2769"/>
    <lineage>
        <taxon>Eukaryota</taxon>
        <taxon>Rhodophyta</taxon>
        <taxon>Florideophyceae</taxon>
        <taxon>Rhodymeniophycidae</taxon>
        <taxon>Gigartinales</taxon>
        <taxon>Gigartinaceae</taxon>
        <taxon>Chondrus</taxon>
    </lineage>
</organism>
<dbReference type="PANTHER" id="PTHR11743">
    <property type="entry name" value="VOLTAGE-DEPENDENT ANION-SELECTIVE CHANNEL"/>
    <property type="match status" value="1"/>
</dbReference>
<dbReference type="STRING" id="2769.R7QSJ6"/>
<dbReference type="InterPro" id="IPR001925">
    <property type="entry name" value="Porin_Euk"/>
</dbReference>
<dbReference type="Proteomes" id="UP000012073">
    <property type="component" value="Unassembled WGS sequence"/>
</dbReference>
<dbReference type="AlphaFoldDB" id="R7QSJ6"/>
<dbReference type="OMA" id="FKQPAFH"/>
<dbReference type="CDD" id="cd07306">
    <property type="entry name" value="Porin3_VDAC"/>
    <property type="match status" value="1"/>
</dbReference>
<dbReference type="Pfam" id="PF01459">
    <property type="entry name" value="Porin_3"/>
    <property type="match status" value="1"/>
</dbReference>
<accession>R7QSJ6</accession>
<dbReference type="GeneID" id="17318372"/>
<proteinExistence type="predicted"/>
<dbReference type="Gene3D" id="2.40.160.10">
    <property type="entry name" value="Porin"/>
    <property type="match status" value="1"/>
</dbReference>
<name>R7QSJ6_CHOCR</name>
<evidence type="ECO:0008006" key="3">
    <source>
        <dbReference type="Google" id="ProtNLM"/>
    </source>
</evidence>
<dbReference type="PhylomeDB" id="R7QSJ6"/>
<dbReference type="GO" id="GO:0005741">
    <property type="term" value="C:mitochondrial outer membrane"/>
    <property type="evidence" value="ECO:0007669"/>
    <property type="project" value="InterPro"/>
</dbReference>
<keyword evidence="2" id="KW-1185">Reference proteome</keyword>